<dbReference type="Proteomes" id="UP000029665">
    <property type="component" value="Unassembled WGS sequence"/>
</dbReference>
<accession>A0A060SH79</accession>
<dbReference type="AlphaFoldDB" id="A0A060SH79"/>
<evidence type="ECO:0000313" key="1">
    <source>
        <dbReference type="EMBL" id="CDO71763.1"/>
    </source>
</evidence>
<organism evidence="1 2">
    <name type="scientific">Pycnoporus cinnabarinus</name>
    <name type="common">Cinnabar-red polypore</name>
    <name type="synonym">Trametes cinnabarina</name>
    <dbReference type="NCBI Taxonomy" id="5643"/>
    <lineage>
        <taxon>Eukaryota</taxon>
        <taxon>Fungi</taxon>
        <taxon>Dikarya</taxon>
        <taxon>Basidiomycota</taxon>
        <taxon>Agaricomycotina</taxon>
        <taxon>Agaricomycetes</taxon>
        <taxon>Polyporales</taxon>
        <taxon>Polyporaceae</taxon>
        <taxon>Trametes</taxon>
    </lineage>
</organism>
<gene>
    <name evidence="1" type="ORF">BN946_scf184920.g47</name>
</gene>
<sequence>MEPVSIDLTGPLNPLDIILIKQVSPSFRQTIPRHTSAMPTFKPPESQECPACAAEQALDEQAWSAALAIQQQVEEAEKQRPETAQLETLAIVATVLAEHGQA</sequence>
<keyword evidence="2" id="KW-1185">Reference proteome</keyword>
<comment type="caution">
    <text evidence="1">The sequence shown here is derived from an EMBL/GenBank/DDBJ whole genome shotgun (WGS) entry which is preliminary data.</text>
</comment>
<evidence type="ECO:0000313" key="2">
    <source>
        <dbReference type="Proteomes" id="UP000029665"/>
    </source>
</evidence>
<protein>
    <submittedName>
        <fullName evidence="1">Uncharacterized protein</fullName>
    </submittedName>
</protein>
<reference evidence="1" key="1">
    <citation type="submission" date="2014-01" db="EMBL/GenBank/DDBJ databases">
        <title>The genome of the white-rot fungus Pycnoporus cinnabarinus: a basidiomycete model with a versatile arsenal for lignocellulosic biomass breakdown.</title>
        <authorList>
            <person name="Levasseur A."/>
            <person name="Lomascolo A."/>
            <person name="Ruiz-Duenas F.J."/>
            <person name="Uzan E."/>
            <person name="Piumi F."/>
            <person name="Kues U."/>
            <person name="Ram A.F.J."/>
            <person name="Murat C."/>
            <person name="Haon M."/>
            <person name="Benoit I."/>
            <person name="Arfi Y."/>
            <person name="Chevret D."/>
            <person name="Drula E."/>
            <person name="Kwon M.J."/>
            <person name="Gouret P."/>
            <person name="Lesage-Meessen L."/>
            <person name="Lombard V."/>
            <person name="Mariette J."/>
            <person name="Noirot C."/>
            <person name="Park J."/>
            <person name="Patyshakuliyeva A."/>
            <person name="Wieneger R.A.B."/>
            <person name="Wosten H.A.B."/>
            <person name="Martin F."/>
            <person name="Coutinho P.M."/>
            <person name="de Vries R."/>
            <person name="Martinez A.T."/>
            <person name="Klopp C."/>
            <person name="Pontarotti P."/>
            <person name="Henrissat B."/>
            <person name="Record E."/>
        </authorList>
    </citation>
    <scope>NUCLEOTIDE SEQUENCE [LARGE SCALE GENOMIC DNA]</scope>
    <source>
        <strain evidence="1">BRFM137</strain>
    </source>
</reference>
<name>A0A060SH79_PYCCI</name>
<dbReference type="EMBL" id="CCBP010000105">
    <property type="protein sequence ID" value="CDO71763.1"/>
    <property type="molecule type" value="Genomic_DNA"/>
</dbReference>
<dbReference type="HOGENOM" id="CLU_2278862_0_0_1"/>
<proteinExistence type="predicted"/>